<feature type="compositionally biased region" description="Polar residues" evidence="1">
    <location>
        <begin position="766"/>
        <end position="780"/>
    </location>
</feature>
<feature type="region of interest" description="Disordered" evidence="1">
    <location>
        <begin position="732"/>
        <end position="789"/>
    </location>
</feature>
<name>A0A7J6MZN0_PERCH</name>
<feature type="compositionally biased region" description="Low complexity" evidence="1">
    <location>
        <begin position="733"/>
        <end position="759"/>
    </location>
</feature>
<feature type="compositionally biased region" description="Basic and acidic residues" evidence="1">
    <location>
        <begin position="873"/>
        <end position="891"/>
    </location>
</feature>
<comment type="caution">
    <text evidence="2">The sequence shown here is derived from an EMBL/GenBank/DDBJ whole genome shotgun (WGS) entry which is preliminary data.</text>
</comment>
<dbReference type="AlphaFoldDB" id="A0A7J6MZN0"/>
<organism evidence="2 3">
    <name type="scientific">Perkinsus chesapeaki</name>
    <name type="common">Clam parasite</name>
    <name type="synonym">Perkinsus andrewsi</name>
    <dbReference type="NCBI Taxonomy" id="330153"/>
    <lineage>
        <taxon>Eukaryota</taxon>
        <taxon>Sar</taxon>
        <taxon>Alveolata</taxon>
        <taxon>Perkinsozoa</taxon>
        <taxon>Perkinsea</taxon>
        <taxon>Perkinsida</taxon>
        <taxon>Perkinsidae</taxon>
        <taxon>Perkinsus</taxon>
    </lineage>
</organism>
<keyword evidence="3" id="KW-1185">Reference proteome</keyword>
<feature type="region of interest" description="Disordered" evidence="1">
    <location>
        <begin position="860"/>
        <end position="891"/>
    </location>
</feature>
<proteinExistence type="predicted"/>
<dbReference type="Proteomes" id="UP000591131">
    <property type="component" value="Unassembled WGS sequence"/>
</dbReference>
<reference evidence="2 3" key="1">
    <citation type="submission" date="2020-04" db="EMBL/GenBank/DDBJ databases">
        <title>Perkinsus chesapeaki whole genome sequence.</title>
        <authorList>
            <person name="Bogema D.R."/>
        </authorList>
    </citation>
    <scope>NUCLEOTIDE SEQUENCE [LARGE SCALE GENOMIC DNA]</scope>
    <source>
        <strain evidence="2">ATCC PRA-425</strain>
    </source>
</reference>
<gene>
    <name evidence="2" type="ORF">FOL47_003539</name>
</gene>
<evidence type="ECO:0000313" key="2">
    <source>
        <dbReference type="EMBL" id="KAF4677088.1"/>
    </source>
</evidence>
<feature type="compositionally biased region" description="Polar residues" evidence="1">
    <location>
        <begin position="932"/>
        <end position="957"/>
    </location>
</feature>
<evidence type="ECO:0000256" key="1">
    <source>
        <dbReference type="SAM" id="MobiDB-lite"/>
    </source>
</evidence>
<feature type="region of interest" description="Disordered" evidence="1">
    <location>
        <begin position="930"/>
        <end position="975"/>
    </location>
</feature>
<dbReference type="OrthoDB" id="65154at2759"/>
<protein>
    <submittedName>
        <fullName evidence="2">Uncharacterized protein</fullName>
    </submittedName>
</protein>
<dbReference type="EMBL" id="JAAPAO010000021">
    <property type="protein sequence ID" value="KAF4677088.1"/>
    <property type="molecule type" value="Genomic_DNA"/>
</dbReference>
<evidence type="ECO:0000313" key="3">
    <source>
        <dbReference type="Proteomes" id="UP000591131"/>
    </source>
</evidence>
<accession>A0A7J6MZN0</accession>
<sequence length="975" mass="108398">MSHTADSPAANGATFLTDVPESSHHLHKATTSGALSVLALNNTPPCSLDGHDMKFLEKVHYAPPLADYYESFPMKPGVDYFGSLVRFREVERMQMMLGNLRVRWPRTWCFCGLDTYIFSNSDKKGITVEYDFVREREAQRLSKLGGHSEKDVPVVVYKQRAYGPNKHLHRTTTTALNVPNALVRLQQAGGGHTTQVLQRFIKGPGEHACITRVCYRTKHPRKPVGYSIANGYSPSDLEDLRNERHDLTQQYCASTETSVPGGLVVFKRSSGRALEEAADIAERMLIFSENYFLLKLDWIVVDVLSDRKGRLWCLQVKSFRVSTICRPPRRSLSRPKPVAEGSPSSKLQLALMRQGTESAMAEGSTATAAELEESRAKAFGASVKYKRTCSLCRCTMTSEQHRAMTGRMLLWVWHSLRAREVHVFPPLQSSLLASTSHVANRNKVCQLCWSVFLAEKELWRTHRAIANIVTGHRPPSKEKDDFDFTGILENLPFVENIRTHRKGSSQQPKRNTPCSQGQLLAIADATPTAPIGDRGPAGGAVRAIQATEEGLQSPRPEYMHQWRLMILLWSVEGLPHSTASNGSIQYQVLGMQRKFALPDRNRRNAAIGKIGVHYVFSETPRPCLSNGYIEFRLLGVGSGYRGRYSIDSIAGLGKHTVHVLMSAKDGGRPTMLKVTLGMVRDGTLCRDYCDIQKALDGVYIVNPKTMYSSHHPLPTEWIETFQECRKTCGLEGTTTNTTSSATESQSEAEVSSSSVPVTSKEPEPNAPNSRPTTAGHSTRPPSAAQLLEKDRKTVASVLPRGRVLSRQSDSLGFLARPSSAYPRLAHSSTERRVTLEAPKLNEAEAARVSEHLEKLRQKIGGRTALGEPLQKAPADRTIRESRSNLRSREDSSLYSAAQGSVPAVSHIFRLVPTNGSLSMPRIPIAVWEQRPSAEQQAQNAHDGSQQRSFDQVYSSPNRPHRRPASAFDINRRQIR</sequence>